<dbReference type="SUPFAM" id="SSF53254">
    <property type="entry name" value="Phosphoglycerate mutase-like"/>
    <property type="match status" value="1"/>
</dbReference>
<dbReference type="CDD" id="cd07067">
    <property type="entry name" value="HP_PGM_like"/>
    <property type="match status" value="1"/>
</dbReference>
<dbReference type="Proteomes" id="UP001204833">
    <property type="component" value="Unassembled WGS sequence"/>
</dbReference>
<dbReference type="AlphaFoldDB" id="A0AAD5BI91"/>
<dbReference type="SMART" id="SM00855">
    <property type="entry name" value="PGAM"/>
    <property type="match status" value="1"/>
</dbReference>
<dbReference type="GO" id="GO:0005524">
    <property type="term" value="F:ATP binding"/>
    <property type="evidence" value="ECO:0007669"/>
    <property type="project" value="UniProtKB-KW"/>
</dbReference>
<name>A0AAD5BI91_9ASCO</name>
<dbReference type="InterPro" id="IPR013078">
    <property type="entry name" value="His_Pase_superF_clade-1"/>
</dbReference>
<feature type="binding site" evidence="6">
    <location>
        <position position="286"/>
    </location>
    <ligand>
        <name>substrate</name>
    </ligand>
</feature>
<dbReference type="GO" id="GO:0006003">
    <property type="term" value="P:fructose 2,6-bisphosphate metabolic process"/>
    <property type="evidence" value="ECO:0007669"/>
    <property type="project" value="InterPro"/>
</dbReference>
<proteinExistence type="inferred from homology"/>
<feature type="binding site" evidence="6">
    <location>
        <begin position="231"/>
        <end position="238"/>
    </location>
    <ligand>
        <name>substrate</name>
    </ligand>
</feature>
<evidence type="ECO:0000313" key="9">
    <source>
        <dbReference type="Proteomes" id="UP001204833"/>
    </source>
</evidence>
<dbReference type="InterPro" id="IPR001345">
    <property type="entry name" value="PG/BPGM_mutase_AS"/>
</dbReference>
<keyword evidence="9" id="KW-1185">Reference proteome</keyword>
<reference evidence="8 9" key="1">
    <citation type="journal article" date="2022" name="DNA Res.">
        <title>Genome analysis of five recently described species of the CUG-Ser clade uncovers Candida theae as a new hybrid lineage with pathogenic potential in the Candida parapsilosis species complex.</title>
        <authorList>
            <person name="Mixao V."/>
            <person name="Del Olmo V."/>
            <person name="Hegedusova E."/>
            <person name="Saus E."/>
            <person name="Pryszcz L."/>
            <person name="Cillingova A."/>
            <person name="Nosek J."/>
            <person name="Gabaldon T."/>
        </authorList>
    </citation>
    <scope>NUCLEOTIDE SEQUENCE [LARGE SCALE GENOMIC DNA]</scope>
    <source>
        <strain evidence="8 9">CBS 12239</strain>
    </source>
</reference>
<dbReference type="EMBL" id="JAIHNG010000048">
    <property type="protein sequence ID" value="KAI5964429.1"/>
    <property type="molecule type" value="Genomic_DNA"/>
</dbReference>
<dbReference type="RefSeq" id="XP_051610436.1">
    <property type="nucleotide sequence ID" value="XM_051750275.1"/>
</dbReference>
<dbReference type="InterPro" id="IPR013079">
    <property type="entry name" value="6Phosfructo_kin"/>
</dbReference>
<keyword evidence="5" id="KW-0067">ATP-binding</keyword>
<dbReference type="GO" id="GO:0003873">
    <property type="term" value="F:6-phosphofructo-2-kinase activity"/>
    <property type="evidence" value="ECO:0007669"/>
    <property type="project" value="InterPro"/>
</dbReference>
<dbReference type="PROSITE" id="PS00175">
    <property type="entry name" value="PG_MUTASE"/>
    <property type="match status" value="1"/>
</dbReference>
<dbReference type="InterPro" id="IPR027417">
    <property type="entry name" value="P-loop_NTPase"/>
</dbReference>
<dbReference type="InterPro" id="IPR029033">
    <property type="entry name" value="His_PPase_superfam"/>
</dbReference>
<evidence type="ECO:0000256" key="2">
    <source>
        <dbReference type="ARBA" id="ARBA00013067"/>
    </source>
</evidence>
<dbReference type="GO" id="GO:0004331">
    <property type="term" value="F:fructose-2,6-bisphosphate 2-phosphatase activity"/>
    <property type="evidence" value="ECO:0007669"/>
    <property type="project" value="UniProtKB-EC"/>
</dbReference>
<dbReference type="FunFam" id="3.40.50.300:FF:000644">
    <property type="entry name" value="GpmB, Fructose-2,6-bisphosphatase"/>
    <property type="match status" value="1"/>
</dbReference>
<dbReference type="InterPro" id="IPR003094">
    <property type="entry name" value="6Pfruct_kin"/>
</dbReference>
<evidence type="ECO:0000259" key="7">
    <source>
        <dbReference type="Pfam" id="PF01591"/>
    </source>
</evidence>
<evidence type="ECO:0000256" key="4">
    <source>
        <dbReference type="ARBA" id="ARBA00022801"/>
    </source>
</evidence>
<evidence type="ECO:0000256" key="6">
    <source>
        <dbReference type="PIRSR" id="PIRSR613078-2"/>
    </source>
</evidence>
<organism evidence="8 9">
    <name type="scientific">Candida theae</name>
    <dbReference type="NCBI Taxonomy" id="1198502"/>
    <lineage>
        <taxon>Eukaryota</taxon>
        <taxon>Fungi</taxon>
        <taxon>Dikarya</taxon>
        <taxon>Ascomycota</taxon>
        <taxon>Saccharomycotina</taxon>
        <taxon>Pichiomycetes</taxon>
        <taxon>Debaryomycetaceae</taxon>
        <taxon>Candida/Lodderomyces clade</taxon>
        <taxon>Candida</taxon>
    </lineage>
</organism>
<dbReference type="FunFam" id="3.40.50.1240:FF:000005">
    <property type="entry name" value="GpmB, Fructose-2,6-bisphosphatase"/>
    <property type="match status" value="1"/>
</dbReference>
<dbReference type="GO" id="GO:0006000">
    <property type="term" value="P:fructose metabolic process"/>
    <property type="evidence" value="ECO:0007669"/>
    <property type="project" value="InterPro"/>
</dbReference>
<dbReference type="PIRSF" id="PIRSF000709">
    <property type="entry name" value="6PFK_2-Ptase"/>
    <property type="match status" value="1"/>
</dbReference>
<comment type="similarity">
    <text evidence="1">In the C-terminal section; belongs to the phosphoglycerate mutase family.</text>
</comment>
<protein>
    <recommendedName>
        <fullName evidence="2">fructose-2,6-bisphosphate 2-phosphatase</fullName>
        <ecNumber evidence="2">3.1.3.46</ecNumber>
    </recommendedName>
</protein>
<comment type="caution">
    <text evidence="8">The sequence shown here is derived from an EMBL/GenBank/DDBJ whole genome shotgun (WGS) entry which is preliminary data.</text>
</comment>
<sequence length="455" mass="52826">MPVYSISHVENVRVCVVMVGLPARGKSLISQKIVRYLSWLSIKSKCFNVGNYRREVAKETAVNAEFFDPKNEEGMAYRKQAIDLAIKDMMNWFVEENGVVGILDATNSTRERRDRILKLCRENYIEPMFLESWCDDKELILQNIMDVKTTSPDYVAKPNEFAMTDFLKRIEFYESVYESMDATTDSELTFVKLVNVNSQIILNRIETYLESRIVYYVMNLHIKPRSIWLSRHGESEFNLTGQIGGDANLSERGWRYAKKLPELVLKSLGEEHKHTNLTVWTSTLKRTQQTASFLPYKKLQWKALDELDAGECDGMTYEEIEKAFPEDFKARDDNKYEYRYRGGESYRDIVIRLEPIIMELERQENILIITHQAVLRCLYAYFMNVPQEESPWMSIPLHTLIKLEPRAYSTLVSRLKADIPAVSTYKEKGTSQLGEAKSGETIFKSRDLLHSGDVI</sequence>
<dbReference type="GeneID" id="76149162"/>
<evidence type="ECO:0000256" key="1">
    <source>
        <dbReference type="ARBA" id="ARBA00008408"/>
    </source>
</evidence>
<evidence type="ECO:0000256" key="3">
    <source>
        <dbReference type="ARBA" id="ARBA00022741"/>
    </source>
</evidence>
<accession>A0AAD5BI91</accession>
<dbReference type="SUPFAM" id="SSF52540">
    <property type="entry name" value="P-loop containing nucleoside triphosphate hydrolases"/>
    <property type="match status" value="1"/>
</dbReference>
<keyword evidence="3" id="KW-0547">Nucleotide-binding</keyword>
<keyword evidence="4" id="KW-0378">Hydrolase</keyword>
<dbReference type="Pfam" id="PF01591">
    <property type="entry name" value="6PF2K"/>
    <property type="match status" value="1"/>
</dbReference>
<evidence type="ECO:0000256" key="5">
    <source>
        <dbReference type="ARBA" id="ARBA00022840"/>
    </source>
</evidence>
<dbReference type="PANTHER" id="PTHR10606">
    <property type="entry name" value="6-PHOSPHOFRUCTO-2-KINASE/FRUCTOSE-2,6-BISPHOSPHATASE"/>
    <property type="match status" value="1"/>
</dbReference>
<gene>
    <name evidence="8" type="ORF">KGF57_001103</name>
</gene>
<dbReference type="PANTHER" id="PTHR10606:SF44">
    <property type="entry name" value="6-PHOSPHOFRUCTO 2-KINASE_FRUCTOSE 2,6-BISPHOSPHATASE LONG FORM"/>
    <property type="match status" value="1"/>
</dbReference>
<feature type="domain" description="6-phosphofructo-2-kinase" evidence="7">
    <location>
        <begin position="6"/>
        <end position="224"/>
    </location>
</feature>
<dbReference type="GO" id="GO:0005829">
    <property type="term" value="C:cytosol"/>
    <property type="evidence" value="ECO:0007669"/>
    <property type="project" value="TreeGrafter"/>
</dbReference>
<dbReference type="Gene3D" id="3.40.50.300">
    <property type="entry name" value="P-loop containing nucleotide triphosphate hydrolases"/>
    <property type="match status" value="1"/>
</dbReference>
<evidence type="ECO:0000313" key="8">
    <source>
        <dbReference type="EMBL" id="KAI5964429.1"/>
    </source>
</evidence>
<dbReference type="EC" id="3.1.3.46" evidence="2"/>
<dbReference type="Pfam" id="PF00300">
    <property type="entry name" value="His_Phos_1"/>
    <property type="match status" value="1"/>
</dbReference>
<dbReference type="PRINTS" id="PR00991">
    <property type="entry name" value="6PFRUCTKNASE"/>
</dbReference>
<dbReference type="Gene3D" id="3.40.50.1240">
    <property type="entry name" value="Phosphoglycerate mutase-like"/>
    <property type="match status" value="1"/>
</dbReference>